<reference evidence="2 3" key="1">
    <citation type="submission" date="2021-01" db="EMBL/GenBank/DDBJ databases">
        <title>Whole genome shotgun sequence of Verrucosispora andamanensis NBRC 109075.</title>
        <authorList>
            <person name="Komaki H."/>
            <person name="Tamura T."/>
        </authorList>
    </citation>
    <scope>NUCLEOTIDE SEQUENCE [LARGE SCALE GENOMIC DNA]</scope>
    <source>
        <strain evidence="2 3">NBRC 109075</strain>
    </source>
</reference>
<evidence type="ECO:0008006" key="4">
    <source>
        <dbReference type="Google" id="ProtNLM"/>
    </source>
</evidence>
<dbReference type="EMBL" id="BOOZ01000024">
    <property type="protein sequence ID" value="GIJ10736.1"/>
    <property type="molecule type" value="Genomic_DNA"/>
</dbReference>
<dbReference type="Proteomes" id="UP000647017">
    <property type="component" value="Unassembled WGS sequence"/>
</dbReference>
<accession>A0ABQ4HYR2</accession>
<evidence type="ECO:0000313" key="3">
    <source>
        <dbReference type="Proteomes" id="UP000647017"/>
    </source>
</evidence>
<evidence type="ECO:0000313" key="2">
    <source>
        <dbReference type="EMBL" id="GIJ10736.1"/>
    </source>
</evidence>
<feature type="region of interest" description="Disordered" evidence="1">
    <location>
        <begin position="49"/>
        <end position="68"/>
    </location>
</feature>
<sequence length="115" mass="12361">MRYRITAPVPHVVSTIAGVAFNDSVGETESEAALAYFRRHGYKVEEITASTEEPSVDATPAAGAATDIPPRGAFKDTWVAYVTSEAAADKRLTLDEATALKRDELAEHVLGPKED</sequence>
<proteinExistence type="predicted"/>
<dbReference type="RefSeq" id="WP_204009363.1">
    <property type="nucleotide sequence ID" value="NZ_BOOZ01000024.1"/>
</dbReference>
<keyword evidence="3" id="KW-1185">Reference proteome</keyword>
<gene>
    <name evidence="2" type="ORF">Van01_39500</name>
</gene>
<evidence type="ECO:0000256" key="1">
    <source>
        <dbReference type="SAM" id="MobiDB-lite"/>
    </source>
</evidence>
<protein>
    <recommendedName>
        <fullName evidence="4">PASTA domain-containing protein</fullName>
    </recommendedName>
</protein>
<comment type="caution">
    <text evidence="2">The sequence shown here is derived from an EMBL/GenBank/DDBJ whole genome shotgun (WGS) entry which is preliminary data.</text>
</comment>
<organism evidence="2 3">
    <name type="scientific">Micromonospora andamanensis</name>
    <dbReference type="NCBI Taxonomy" id="1287068"/>
    <lineage>
        <taxon>Bacteria</taxon>
        <taxon>Bacillati</taxon>
        <taxon>Actinomycetota</taxon>
        <taxon>Actinomycetes</taxon>
        <taxon>Micromonosporales</taxon>
        <taxon>Micromonosporaceae</taxon>
        <taxon>Micromonospora</taxon>
    </lineage>
</organism>
<name>A0ABQ4HYR2_9ACTN</name>